<dbReference type="Pfam" id="PF13354">
    <property type="entry name" value="Beta-lactamase2"/>
    <property type="match status" value="1"/>
</dbReference>
<proteinExistence type="predicted"/>
<dbReference type="PANTHER" id="PTHR35333">
    <property type="entry name" value="BETA-LACTAMASE"/>
    <property type="match status" value="1"/>
</dbReference>
<protein>
    <submittedName>
        <fullName evidence="2">Class A beta-lactamase-related serine hydrolase</fullName>
    </submittedName>
</protein>
<evidence type="ECO:0000259" key="1">
    <source>
        <dbReference type="Pfam" id="PF13354"/>
    </source>
</evidence>
<accession>A0ABS6E935</accession>
<feature type="domain" description="Beta-lactamase class A catalytic" evidence="1">
    <location>
        <begin position="50"/>
        <end position="259"/>
    </location>
</feature>
<comment type="caution">
    <text evidence="2">The sequence shown here is derived from an EMBL/GenBank/DDBJ whole genome shotgun (WGS) entry which is preliminary data.</text>
</comment>
<sequence length="285" mass="32594">MQSQKYSFKPKYAQRRRFYSVWCFDQMRGMIIAMKNMILEKLKTAKGKVGFYYKNLVTCEEICFNENDAFLAASVIKLPILAEIFRQSALKSADMSEIITVKNSEKMPSCGALTLFTGEPTVDIRTLCNLMIALSDNTATNVLMKHFNIDKLNSGFREIGLEKTKINRLLFDEEAQEQGKENVFVPREIGCLLEQIYHKTFVNEQVSTEIEKILLDQQINHKIPGKLPDDIRVAHKTGEDDGITNDVGIVYADEPFIIVFASNDTDVLEFEQIIREISYQCCKLS</sequence>
<gene>
    <name evidence="2" type="ORF">KQI42_15520</name>
</gene>
<reference evidence="2 3" key="1">
    <citation type="submission" date="2021-06" db="EMBL/GenBank/DDBJ databases">
        <authorList>
            <person name="Sun Q."/>
            <person name="Li D."/>
        </authorList>
    </citation>
    <scope>NUCLEOTIDE SEQUENCE [LARGE SCALE GENOMIC DNA]</scope>
    <source>
        <strain evidence="2 3">MSJ-40</strain>
    </source>
</reference>
<dbReference type="RefSeq" id="WP_216521135.1">
    <property type="nucleotide sequence ID" value="NZ_JAHLPM010000015.1"/>
</dbReference>
<name>A0ABS6E935_9FIRM</name>
<keyword evidence="2" id="KW-0378">Hydrolase</keyword>
<keyword evidence="3" id="KW-1185">Reference proteome</keyword>
<dbReference type="InterPro" id="IPR045155">
    <property type="entry name" value="Beta-lactam_cat"/>
</dbReference>
<dbReference type="InterPro" id="IPR000871">
    <property type="entry name" value="Beta-lactam_class-A"/>
</dbReference>
<evidence type="ECO:0000313" key="2">
    <source>
        <dbReference type="EMBL" id="MBU5439426.1"/>
    </source>
</evidence>
<dbReference type="EMBL" id="JAHLPM010000015">
    <property type="protein sequence ID" value="MBU5439426.1"/>
    <property type="molecule type" value="Genomic_DNA"/>
</dbReference>
<organism evidence="2 3">
    <name type="scientific">Tissierella simiarum</name>
    <dbReference type="NCBI Taxonomy" id="2841534"/>
    <lineage>
        <taxon>Bacteria</taxon>
        <taxon>Bacillati</taxon>
        <taxon>Bacillota</taxon>
        <taxon>Tissierellia</taxon>
        <taxon>Tissierellales</taxon>
        <taxon>Tissierellaceae</taxon>
        <taxon>Tissierella</taxon>
    </lineage>
</organism>
<evidence type="ECO:0000313" key="3">
    <source>
        <dbReference type="Proteomes" id="UP000749471"/>
    </source>
</evidence>
<dbReference type="GO" id="GO:0016787">
    <property type="term" value="F:hydrolase activity"/>
    <property type="evidence" value="ECO:0007669"/>
    <property type="project" value="UniProtKB-KW"/>
</dbReference>
<dbReference type="PANTHER" id="PTHR35333:SF3">
    <property type="entry name" value="BETA-LACTAMASE-TYPE TRANSPEPTIDASE FOLD CONTAINING PROTEIN"/>
    <property type="match status" value="1"/>
</dbReference>
<dbReference type="Proteomes" id="UP000749471">
    <property type="component" value="Unassembled WGS sequence"/>
</dbReference>